<proteinExistence type="predicted"/>
<dbReference type="AlphaFoldDB" id="A0A016SIA9"/>
<comment type="caution">
    <text evidence="1">The sequence shown here is derived from an EMBL/GenBank/DDBJ whole genome shotgun (WGS) entry which is preliminary data.</text>
</comment>
<dbReference type="EMBL" id="JARK01001557">
    <property type="protein sequence ID" value="EYB90385.1"/>
    <property type="molecule type" value="Genomic_DNA"/>
</dbReference>
<organism evidence="1 2">
    <name type="scientific">Ancylostoma ceylanicum</name>
    <dbReference type="NCBI Taxonomy" id="53326"/>
    <lineage>
        <taxon>Eukaryota</taxon>
        <taxon>Metazoa</taxon>
        <taxon>Ecdysozoa</taxon>
        <taxon>Nematoda</taxon>
        <taxon>Chromadorea</taxon>
        <taxon>Rhabditida</taxon>
        <taxon>Rhabditina</taxon>
        <taxon>Rhabditomorpha</taxon>
        <taxon>Strongyloidea</taxon>
        <taxon>Ancylostomatidae</taxon>
        <taxon>Ancylostomatinae</taxon>
        <taxon>Ancylostoma</taxon>
    </lineage>
</organism>
<gene>
    <name evidence="1" type="primary">Acey_s0221.g2584</name>
    <name evidence="1" type="ORF">Y032_0221g2584</name>
</gene>
<keyword evidence="2" id="KW-1185">Reference proteome</keyword>
<evidence type="ECO:0000313" key="1">
    <source>
        <dbReference type="EMBL" id="EYB90385.1"/>
    </source>
</evidence>
<accession>A0A016SIA9</accession>
<dbReference type="Proteomes" id="UP000024635">
    <property type="component" value="Unassembled WGS sequence"/>
</dbReference>
<sequence>MEPMRRWVDQEAHGGLGSTHQFDKLLSIASKAPFNPTQSSPLIAWVFLPHLPQSLMCAHIRLFVAALCCIHPFQRPAAIICQ</sequence>
<name>A0A016SIA9_9BILA</name>
<reference evidence="2" key="1">
    <citation type="journal article" date="2015" name="Nat. Genet.">
        <title>The genome and transcriptome of the zoonotic hookworm Ancylostoma ceylanicum identify infection-specific gene families.</title>
        <authorList>
            <person name="Schwarz E.M."/>
            <person name="Hu Y."/>
            <person name="Antoshechkin I."/>
            <person name="Miller M.M."/>
            <person name="Sternberg P.W."/>
            <person name="Aroian R.V."/>
        </authorList>
    </citation>
    <scope>NUCLEOTIDE SEQUENCE</scope>
    <source>
        <strain evidence="2">HY135</strain>
    </source>
</reference>
<protein>
    <submittedName>
        <fullName evidence="1">Uncharacterized protein</fullName>
    </submittedName>
</protein>
<evidence type="ECO:0000313" key="2">
    <source>
        <dbReference type="Proteomes" id="UP000024635"/>
    </source>
</evidence>